<evidence type="ECO:0000313" key="2">
    <source>
        <dbReference type="Proteomes" id="UP001310890"/>
    </source>
</evidence>
<sequence>MPPTHPEILHTYRHLYTHALRACQYSKPSRYVVRDHIRAAFRSSPPSSYNPDTLARTVEFFKSAASHKGIEHKVQKNLIHVWWEREKLSRGTMRHDTYALRKHAYDDFDRTLEMLNKSMGLCIK</sequence>
<reference evidence="1" key="1">
    <citation type="submission" date="2023-08" db="EMBL/GenBank/DDBJ databases">
        <title>Black Yeasts Isolated from many extreme environments.</title>
        <authorList>
            <person name="Coleine C."/>
            <person name="Stajich J.E."/>
            <person name="Selbmann L."/>
        </authorList>
    </citation>
    <scope>NUCLEOTIDE SEQUENCE</scope>
    <source>
        <strain evidence="1">CCFEE 5401</strain>
    </source>
</reference>
<protein>
    <recommendedName>
        <fullName evidence="3">DUF1763-domain-containing protein</fullName>
    </recommendedName>
</protein>
<gene>
    <name evidence="1" type="ORF">LTR62_006076</name>
</gene>
<dbReference type="AlphaFoldDB" id="A0AAN7YQ74"/>
<name>A0AAN7YQ74_9PEZI</name>
<organism evidence="1 2">
    <name type="scientific">Meristemomyces frigidus</name>
    <dbReference type="NCBI Taxonomy" id="1508187"/>
    <lineage>
        <taxon>Eukaryota</taxon>
        <taxon>Fungi</taxon>
        <taxon>Dikarya</taxon>
        <taxon>Ascomycota</taxon>
        <taxon>Pezizomycotina</taxon>
        <taxon>Dothideomycetes</taxon>
        <taxon>Dothideomycetidae</taxon>
        <taxon>Mycosphaerellales</taxon>
        <taxon>Teratosphaeriaceae</taxon>
        <taxon>Meristemomyces</taxon>
    </lineage>
</organism>
<dbReference type="EMBL" id="JAVRRL010000050">
    <property type="protein sequence ID" value="KAK5110368.1"/>
    <property type="molecule type" value="Genomic_DNA"/>
</dbReference>
<proteinExistence type="predicted"/>
<evidence type="ECO:0000313" key="1">
    <source>
        <dbReference type="EMBL" id="KAK5110368.1"/>
    </source>
</evidence>
<comment type="caution">
    <text evidence="1">The sequence shown here is derived from an EMBL/GenBank/DDBJ whole genome shotgun (WGS) entry which is preliminary data.</text>
</comment>
<evidence type="ECO:0008006" key="3">
    <source>
        <dbReference type="Google" id="ProtNLM"/>
    </source>
</evidence>
<accession>A0AAN7YQ74</accession>
<dbReference type="Proteomes" id="UP001310890">
    <property type="component" value="Unassembled WGS sequence"/>
</dbReference>